<accession>A0ABV9PX17</accession>
<dbReference type="Proteomes" id="UP001596002">
    <property type="component" value="Unassembled WGS sequence"/>
</dbReference>
<evidence type="ECO:0000313" key="2">
    <source>
        <dbReference type="Proteomes" id="UP001596002"/>
    </source>
</evidence>
<dbReference type="Gene3D" id="2.130.10.10">
    <property type="entry name" value="YVTN repeat-like/Quinoprotein amine dehydrogenase"/>
    <property type="match status" value="1"/>
</dbReference>
<dbReference type="InterPro" id="IPR015943">
    <property type="entry name" value="WD40/YVTN_repeat-like_dom_sf"/>
</dbReference>
<organism evidence="1 2">
    <name type="scientific">Effusibacillus consociatus</name>
    <dbReference type="NCBI Taxonomy" id="1117041"/>
    <lineage>
        <taxon>Bacteria</taxon>
        <taxon>Bacillati</taxon>
        <taxon>Bacillota</taxon>
        <taxon>Bacilli</taxon>
        <taxon>Bacillales</taxon>
        <taxon>Alicyclobacillaceae</taxon>
        <taxon>Effusibacillus</taxon>
    </lineage>
</organism>
<keyword evidence="2" id="KW-1185">Reference proteome</keyword>
<name>A0ABV9PX17_9BACL</name>
<dbReference type="RefSeq" id="WP_380023622.1">
    <property type="nucleotide sequence ID" value="NZ_JBHSHC010000007.1"/>
</dbReference>
<protein>
    <recommendedName>
        <fullName evidence="3">DUF5050 domain-containing protein</fullName>
    </recommendedName>
</protein>
<comment type="caution">
    <text evidence="1">The sequence shown here is derived from an EMBL/GenBank/DDBJ whole genome shotgun (WGS) entry which is preliminary data.</text>
</comment>
<evidence type="ECO:0008006" key="3">
    <source>
        <dbReference type="Google" id="ProtNLM"/>
    </source>
</evidence>
<dbReference type="EMBL" id="JBHSHC010000007">
    <property type="protein sequence ID" value="MFC4765988.1"/>
    <property type="molecule type" value="Genomic_DNA"/>
</dbReference>
<dbReference type="SUPFAM" id="SSF50969">
    <property type="entry name" value="YVTN repeat-like/Quinoprotein amine dehydrogenase"/>
    <property type="match status" value="1"/>
</dbReference>
<sequence>MDKRLCIIPLLLVMLLLNLVGCSQEANKSKKFSGSLAYASYHKGDYTLYFVDPNTLEKKEQFSLTKGYGDEIFKDSKERIWIPVQWKPDSTTRDNSVVVFDLTNSKKTIIQVGFIPLAVFFKDHDAYIVCRENGFNPTIYKVDSSLQATKWKTIENSGLISGLQFDGNNIYWNSLLVDPKDPKQSLPQLVRVSLSDGLTQVKKLSNEQRGFHGLLYFNGHLYMGLQGEEGNLLEFDPKTLQQTRIFPYKDMVGELKVIGDQKIAVTNYSARYKKGAKISVFDINKAEVISSFDSQNAAEHLSYINGKFYIVDNRKNKIEIWDATGKSNQVFEAPTMVSNILLVN</sequence>
<evidence type="ECO:0000313" key="1">
    <source>
        <dbReference type="EMBL" id="MFC4765988.1"/>
    </source>
</evidence>
<reference evidence="2" key="1">
    <citation type="journal article" date="2019" name="Int. J. Syst. Evol. Microbiol.">
        <title>The Global Catalogue of Microorganisms (GCM) 10K type strain sequencing project: providing services to taxonomists for standard genome sequencing and annotation.</title>
        <authorList>
            <consortium name="The Broad Institute Genomics Platform"/>
            <consortium name="The Broad Institute Genome Sequencing Center for Infectious Disease"/>
            <person name="Wu L."/>
            <person name="Ma J."/>
        </authorList>
    </citation>
    <scope>NUCLEOTIDE SEQUENCE [LARGE SCALE GENOMIC DNA]</scope>
    <source>
        <strain evidence="2">WYCCWR 12678</strain>
    </source>
</reference>
<dbReference type="InterPro" id="IPR011044">
    <property type="entry name" value="Quino_amine_DH_bsu"/>
</dbReference>
<proteinExistence type="predicted"/>
<gene>
    <name evidence="1" type="ORF">ACFO8Q_01015</name>
</gene>